<reference evidence="2" key="1">
    <citation type="submission" date="2016-04" db="EMBL/GenBank/DDBJ databases">
        <authorList>
            <person name="Evans L.H."/>
            <person name="Alamgir A."/>
            <person name="Owens N."/>
            <person name="Weber N.D."/>
            <person name="Virtaneva K."/>
            <person name="Barbian K."/>
            <person name="Babar A."/>
            <person name="Rosenke K."/>
        </authorList>
    </citation>
    <scope>NUCLEOTIDE SEQUENCE</scope>
    <source>
        <strain evidence="2">86</strain>
    </source>
</reference>
<dbReference type="GO" id="GO:0006777">
    <property type="term" value="P:Mo-molybdopterin cofactor biosynthetic process"/>
    <property type="evidence" value="ECO:0007669"/>
    <property type="project" value="InterPro"/>
</dbReference>
<dbReference type="SUPFAM" id="SSF52540">
    <property type="entry name" value="P-loop containing nucleoside triphosphate hydrolases"/>
    <property type="match status" value="1"/>
</dbReference>
<dbReference type="Pfam" id="PF03205">
    <property type="entry name" value="MobB"/>
    <property type="match status" value="1"/>
</dbReference>
<evidence type="ECO:0000259" key="1">
    <source>
        <dbReference type="Pfam" id="PF03205"/>
    </source>
</evidence>
<evidence type="ECO:0000313" key="2">
    <source>
        <dbReference type="EMBL" id="SBW10044.1"/>
    </source>
</evidence>
<dbReference type="PANTHER" id="PTHR40072">
    <property type="entry name" value="MOLYBDOPTERIN-GUANINE DINUCLEOTIDE BIOSYNTHESIS ADAPTER PROTEIN-RELATED"/>
    <property type="match status" value="1"/>
</dbReference>
<dbReference type="PANTHER" id="PTHR40072:SF1">
    <property type="entry name" value="MOLYBDOPTERIN-GUANINE DINUCLEOTIDE BIOSYNTHESIS ADAPTER PROTEIN"/>
    <property type="match status" value="1"/>
</dbReference>
<organism evidence="2">
    <name type="scientific">uncultured delta proteobacterium</name>
    <dbReference type="NCBI Taxonomy" id="34034"/>
    <lineage>
        <taxon>Bacteria</taxon>
        <taxon>Deltaproteobacteria</taxon>
        <taxon>environmental samples</taxon>
    </lineage>
</organism>
<proteinExistence type="predicted"/>
<dbReference type="EMBL" id="FLUQ01000006">
    <property type="protein sequence ID" value="SBW10044.1"/>
    <property type="molecule type" value="Genomic_DNA"/>
</dbReference>
<feature type="domain" description="Molybdopterin-guanine dinucleotide biosynthesis protein B (MobB)" evidence="1">
    <location>
        <begin position="4"/>
        <end position="125"/>
    </location>
</feature>
<gene>
    <name evidence="2" type="ORF">KL86DPRO_60009</name>
</gene>
<dbReference type="GO" id="GO:0005525">
    <property type="term" value="F:GTP binding"/>
    <property type="evidence" value="ECO:0007669"/>
    <property type="project" value="InterPro"/>
</dbReference>
<dbReference type="InterPro" id="IPR052539">
    <property type="entry name" value="MGD_biosynthesis_adapter"/>
</dbReference>
<sequence length="163" mass="17650">MQAVVIAGPKKSGKTTLLSLVAEMLERRGKKVAVVKYSNHPLEHDNTDAFWLRRPNRTVVSVAPGETVAFWPEELSFESLVAHLEADVVLLEGGDAPLRVPRVLCLPEDAEDAEAYMEEARSFTLVATVGGVAAIAGEPYFPETDPVAAENIATLVLERGLKV</sequence>
<dbReference type="InterPro" id="IPR027417">
    <property type="entry name" value="P-loop_NTPase"/>
</dbReference>
<protein>
    <submittedName>
        <fullName evidence="2">Molybdopterin-guanine dinucleotide biosynthesis protein B</fullName>
    </submittedName>
</protein>
<dbReference type="AlphaFoldDB" id="A0A212KE75"/>
<dbReference type="Gene3D" id="3.40.50.300">
    <property type="entry name" value="P-loop containing nucleotide triphosphate hydrolases"/>
    <property type="match status" value="1"/>
</dbReference>
<name>A0A212KE75_9DELT</name>
<accession>A0A212KE75</accession>
<dbReference type="InterPro" id="IPR004435">
    <property type="entry name" value="MobB_dom"/>
</dbReference>